<accession>A0A7J7L7D7</accession>
<organism evidence="2 3">
    <name type="scientific">Kingdonia uniflora</name>
    <dbReference type="NCBI Taxonomy" id="39325"/>
    <lineage>
        <taxon>Eukaryota</taxon>
        <taxon>Viridiplantae</taxon>
        <taxon>Streptophyta</taxon>
        <taxon>Embryophyta</taxon>
        <taxon>Tracheophyta</taxon>
        <taxon>Spermatophyta</taxon>
        <taxon>Magnoliopsida</taxon>
        <taxon>Ranunculales</taxon>
        <taxon>Circaeasteraceae</taxon>
        <taxon>Kingdonia</taxon>
    </lineage>
</organism>
<protein>
    <submittedName>
        <fullName evidence="2">Uncharacterized protein</fullName>
    </submittedName>
</protein>
<feature type="compositionally biased region" description="Polar residues" evidence="1">
    <location>
        <begin position="93"/>
        <end position="103"/>
    </location>
</feature>
<feature type="region of interest" description="Disordered" evidence="1">
    <location>
        <begin position="1"/>
        <end position="22"/>
    </location>
</feature>
<evidence type="ECO:0000313" key="3">
    <source>
        <dbReference type="Proteomes" id="UP000541444"/>
    </source>
</evidence>
<dbReference type="AlphaFoldDB" id="A0A7J7L7D7"/>
<gene>
    <name evidence="2" type="ORF">GIB67_022537</name>
</gene>
<feature type="region of interest" description="Disordered" evidence="1">
    <location>
        <begin position="49"/>
        <end position="108"/>
    </location>
</feature>
<sequence>MSTQRASPQDQSGLTTTEKEFTLPDIVGYKSTMYCTSSTRLKDINIGISTSPEESRHKELTSNHVSPRRMRLGTRRTIPTITSLTGEDWAPRNSIQPPKTLAQSRDPINLSGPVGAELFMYPIAVR</sequence>
<name>A0A7J7L7D7_9MAGN</name>
<evidence type="ECO:0000313" key="2">
    <source>
        <dbReference type="EMBL" id="KAF6138503.1"/>
    </source>
</evidence>
<dbReference type="Proteomes" id="UP000541444">
    <property type="component" value="Unassembled WGS sequence"/>
</dbReference>
<reference evidence="2 3" key="1">
    <citation type="journal article" date="2020" name="IScience">
        <title>Genome Sequencing of the Endangered Kingdonia uniflora (Circaeasteraceae, Ranunculales) Reveals Potential Mechanisms of Evolutionary Specialization.</title>
        <authorList>
            <person name="Sun Y."/>
            <person name="Deng T."/>
            <person name="Zhang A."/>
            <person name="Moore M.J."/>
            <person name="Landis J.B."/>
            <person name="Lin N."/>
            <person name="Zhang H."/>
            <person name="Zhang X."/>
            <person name="Huang J."/>
            <person name="Zhang X."/>
            <person name="Sun H."/>
            <person name="Wang H."/>
        </authorList>
    </citation>
    <scope>NUCLEOTIDE SEQUENCE [LARGE SCALE GENOMIC DNA]</scope>
    <source>
        <strain evidence="2">TB1705</strain>
        <tissue evidence="2">Leaf</tissue>
    </source>
</reference>
<evidence type="ECO:0000256" key="1">
    <source>
        <dbReference type="SAM" id="MobiDB-lite"/>
    </source>
</evidence>
<feature type="compositionally biased region" description="Polar residues" evidence="1">
    <location>
        <begin position="1"/>
        <end position="16"/>
    </location>
</feature>
<proteinExistence type="predicted"/>
<keyword evidence="3" id="KW-1185">Reference proteome</keyword>
<comment type="caution">
    <text evidence="2">The sequence shown here is derived from an EMBL/GenBank/DDBJ whole genome shotgun (WGS) entry which is preliminary data.</text>
</comment>
<dbReference type="EMBL" id="JACGCM010002569">
    <property type="protein sequence ID" value="KAF6138503.1"/>
    <property type="molecule type" value="Genomic_DNA"/>
</dbReference>